<organism evidence="1 2">
    <name type="scientific">Mycobacteroides chelonae</name>
    <name type="common">Mycobacterium chelonae</name>
    <dbReference type="NCBI Taxonomy" id="1774"/>
    <lineage>
        <taxon>Bacteria</taxon>
        <taxon>Bacillati</taxon>
        <taxon>Actinomycetota</taxon>
        <taxon>Actinomycetes</taxon>
        <taxon>Mycobacteriales</taxon>
        <taxon>Mycobacteriaceae</taxon>
        <taxon>Mycobacteroides</taxon>
    </lineage>
</organism>
<name>A0A1S1LQH6_MYCCH</name>
<proteinExistence type="predicted"/>
<reference evidence="1 2" key="1">
    <citation type="submission" date="2016-10" db="EMBL/GenBank/DDBJ databases">
        <title>Evaluation of Human, Veterinary and Environmental Mycobacterium chelonae Isolates by Core Genome Phylogenomic Analysis, Targeted Gene Comparison, and Anti-microbial Susceptibility Patterns: A Tale of Mistaken Identities.</title>
        <authorList>
            <person name="Fogelson S.B."/>
            <person name="Camus A.C."/>
            <person name="Lorenz W."/>
            <person name="Vasireddy R."/>
            <person name="Vasireddy S."/>
            <person name="Smith T."/>
            <person name="Brown-Elliott B.A."/>
            <person name="Wallace R.J.Jr."/>
            <person name="Hasan N.A."/>
            <person name="Reischl U."/>
            <person name="Sanchez S."/>
        </authorList>
    </citation>
    <scope>NUCLEOTIDE SEQUENCE [LARGE SCALE GENOMIC DNA]</scope>
    <source>
        <strain evidence="1 2">15515</strain>
    </source>
</reference>
<sequence length="227" mass="23341">MRPVVLVAGALAVLVTAGGCTRAGDGRDHATVQPASNCALVDSAAATPAPGAPSPPAAAPAAIVGFDDYAAVRACDYPGPTHYGWTSLRFKTAGGVHCELYDGPTSFQYYSSITCWGPLPGAPGGATLVTLEPGAVPVYGKADVEHLETQTEVGFKTTPVDPGRYRELAPGQKIIVPGSNPGSGVDINDEVCAVAHDGTLTCEIQHPGFDDKKTHGFRLSPHGSTVY</sequence>
<dbReference type="AlphaFoldDB" id="A0A1S1LQH6"/>
<dbReference type="EMBL" id="MLIQ01000021">
    <property type="protein sequence ID" value="OHU52347.1"/>
    <property type="molecule type" value="Genomic_DNA"/>
</dbReference>
<gene>
    <name evidence="1" type="ORF">BKG82_18970</name>
</gene>
<comment type="caution">
    <text evidence="1">The sequence shown here is derived from an EMBL/GenBank/DDBJ whole genome shotgun (WGS) entry which is preliminary data.</text>
</comment>
<dbReference type="PROSITE" id="PS51257">
    <property type="entry name" value="PROKAR_LIPOPROTEIN"/>
    <property type="match status" value="1"/>
</dbReference>
<evidence type="ECO:0000313" key="1">
    <source>
        <dbReference type="EMBL" id="OHU52347.1"/>
    </source>
</evidence>
<accession>A0A1S1LQH6</accession>
<protein>
    <submittedName>
        <fullName evidence="1">Uncharacterized protein</fullName>
    </submittedName>
</protein>
<evidence type="ECO:0000313" key="2">
    <source>
        <dbReference type="Proteomes" id="UP000180043"/>
    </source>
</evidence>
<dbReference type="RefSeq" id="WP_070947627.1">
    <property type="nucleotide sequence ID" value="NZ_MLIQ01000021.1"/>
</dbReference>
<dbReference type="Proteomes" id="UP000180043">
    <property type="component" value="Unassembled WGS sequence"/>
</dbReference>